<keyword evidence="1 3" id="KW-0378">Hydrolase</keyword>
<name>A0A2S8JDN6_RHOOP</name>
<dbReference type="AlphaFoldDB" id="A0A2S8JDN6"/>
<dbReference type="InterPro" id="IPR000868">
    <property type="entry name" value="Isochorismatase-like_dom"/>
</dbReference>
<organism evidence="3 4">
    <name type="scientific">Rhodococcus opacus</name>
    <name type="common">Nocardia opaca</name>
    <dbReference type="NCBI Taxonomy" id="37919"/>
    <lineage>
        <taxon>Bacteria</taxon>
        <taxon>Bacillati</taxon>
        <taxon>Actinomycetota</taxon>
        <taxon>Actinomycetes</taxon>
        <taxon>Mycobacteriales</taxon>
        <taxon>Nocardiaceae</taxon>
        <taxon>Rhodococcus</taxon>
    </lineage>
</organism>
<dbReference type="Pfam" id="PF00857">
    <property type="entry name" value="Isochorismatase"/>
    <property type="match status" value="1"/>
</dbReference>
<reference evidence="4" key="1">
    <citation type="submission" date="2018-02" db="EMBL/GenBank/DDBJ databases">
        <title>Draft genome sequencing of Rhodococcus opacus KU647198.</title>
        <authorList>
            <person name="Zheng B.-X."/>
        </authorList>
    </citation>
    <scope>NUCLEOTIDE SEQUENCE [LARGE SCALE GENOMIC DNA]</scope>
    <source>
        <strain evidence="4">04-OD7</strain>
    </source>
</reference>
<evidence type="ECO:0000313" key="3">
    <source>
        <dbReference type="EMBL" id="PQP25093.1"/>
    </source>
</evidence>
<evidence type="ECO:0000313" key="4">
    <source>
        <dbReference type="Proteomes" id="UP000239290"/>
    </source>
</evidence>
<dbReference type="CDD" id="cd00431">
    <property type="entry name" value="cysteine_hydrolases"/>
    <property type="match status" value="1"/>
</dbReference>
<dbReference type="PANTHER" id="PTHR43540:SF6">
    <property type="entry name" value="ISOCHORISMATASE-LIKE DOMAIN-CONTAINING PROTEIN"/>
    <property type="match status" value="1"/>
</dbReference>
<dbReference type="PANTHER" id="PTHR43540">
    <property type="entry name" value="PEROXYUREIDOACRYLATE/UREIDOACRYLATE AMIDOHYDROLASE-RELATED"/>
    <property type="match status" value="1"/>
</dbReference>
<protein>
    <submittedName>
        <fullName evidence="3">Cysteine hydrolase</fullName>
    </submittedName>
</protein>
<dbReference type="InterPro" id="IPR036380">
    <property type="entry name" value="Isochorismatase-like_sf"/>
</dbReference>
<dbReference type="Gene3D" id="3.40.50.850">
    <property type="entry name" value="Isochorismatase-like"/>
    <property type="match status" value="1"/>
</dbReference>
<dbReference type="EMBL" id="PUIO01000009">
    <property type="protein sequence ID" value="PQP25093.1"/>
    <property type="molecule type" value="Genomic_DNA"/>
</dbReference>
<comment type="caution">
    <text evidence="3">The sequence shown here is derived from an EMBL/GenBank/DDBJ whole genome shotgun (WGS) entry which is preliminary data.</text>
</comment>
<gene>
    <name evidence="3" type="ORF">C5613_09565</name>
</gene>
<evidence type="ECO:0000259" key="2">
    <source>
        <dbReference type="Pfam" id="PF00857"/>
    </source>
</evidence>
<dbReference type="SUPFAM" id="SSF52499">
    <property type="entry name" value="Isochorismatase-like hydrolases"/>
    <property type="match status" value="1"/>
</dbReference>
<sequence>MPLRPATSHAQESTMELDARSTALIAIHCQGDVVGPTGALAGLFSQQIRQRNVINRIGTVLDAGRRAGCTVVYTRIAFRPDYSDLIANSPILTEIPKLGCMQDGTSSTEIITALEPDPTDILITHKRVGGFTDELHSVFTARGITTVLFSGVATNVSVESTARAATDLGYRVGIIDDACSAATPEAHTAAIASLSVLATITSVDEVTRSLTVLARR</sequence>
<evidence type="ECO:0000256" key="1">
    <source>
        <dbReference type="ARBA" id="ARBA00022801"/>
    </source>
</evidence>
<feature type="domain" description="Isochorismatase-like" evidence="2">
    <location>
        <begin position="22"/>
        <end position="204"/>
    </location>
</feature>
<proteinExistence type="predicted"/>
<dbReference type="Proteomes" id="UP000239290">
    <property type="component" value="Unassembled WGS sequence"/>
</dbReference>
<dbReference type="GO" id="GO:0016787">
    <property type="term" value="F:hydrolase activity"/>
    <property type="evidence" value="ECO:0007669"/>
    <property type="project" value="UniProtKB-KW"/>
</dbReference>
<accession>A0A2S8JDN6</accession>
<dbReference type="InterPro" id="IPR050272">
    <property type="entry name" value="Isochorismatase-like_hydrls"/>
</dbReference>